<dbReference type="GeneID" id="97613327"/>
<dbReference type="Proteomes" id="UP000061362">
    <property type="component" value="Chromosome"/>
</dbReference>
<dbReference type="EMBL" id="CP008822">
    <property type="protein sequence ID" value="AIM27713.1"/>
    <property type="molecule type" value="Genomic_DNA"/>
</dbReference>
<reference evidence="9 10" key="2">
    <citation type="journal article" date="2015" name="Genome Announc.">
        <title>Complete Genome Sequences of Evolved Arsenate-Resistant Metallosphaera sedula Strains.</title>
        <authorList>
            <person name="Ai C."/>
            <person name="McCarthy S."/>
            <person name="Schackwitz W."/>
            <person name="Martin J."/>
            <person name="Lipzen A."/>
            <person name="Blum P."/>
        </authorList>
    </citation>
    <scope>NUCLEOTIDE SEQUENCE [LARGE SCALE GENOMIC DNA]</scope>
    <source>
        <strain evidence="4 10">ARS120-1</strain>
        <strain evidence="5 9">ARS120-2</strain>
        <strain evidence="2 12">ARS50-1</strain>
        <strain evidence="3 11">ARS50-2</strain>
    </source>
</reference>
<evidence type="ECO:0000313" key="11">
    <source>
        <dbReference type="Proteomes" id="UP000062475"/>
    </source>
</evidence>
<dbReference type="PATRIC" id="fig|43687.5.peg.1704"/>
<evidence type="ECO:0000313" key="3">
    <source>
        <dbReference type="EMBL" id="AKV76808.1"/>
    </source>
</evidence>
<evidence type="ECO:0000313" key="9">
    <source>
        <dbReference type="Proteomes" id="UP000061362"/>
    </source>
</evidence>
<dbReference type="Proteomes" id="UP000062398">
    <property type="component" value="Chromosome"/>
</dbReference>
<dbReference type="Proteomes" id="UP000068832">
    <property type="component" value="Chromosome"/>
</dbReference>
<evidence type="ECO:0000313" key="5">
    <source>
        <dbReference type="EMBL" id="AKV81304.1"/>
    </source>
</evidence>
<evidence type="ECO:0000313" key="4">
    <source>
        <dbReference type="EMBL" id="AKV79059.1"/>
    </source>
</evidence>
<dbReference type="RefSeq" id="WP_012021516.1">
    <property type="nucleotide sequence ID" value="NZ_AP019770.1"/>
</dbReference>
<organism evidence="1 7">
    <name type="scientific">Metallosphaera sedula</name>
    <dbReference type="NCBI Taxonomy" id="43687"/>
    <lineage>
        <taxon>Archaea</taxon>
        <taxon>Thermoproteota</taxon>
        <taxon>Thermoprotei</taxon>
        <taxon>Sulfolobales</taxon>
        <taxon>Sulfolobaceae</taxon>
        <taxon>Metallosphaera</taxon>
    </lineage>
</organism>
<evidence type="ECO:0000313" key="8">
    <source>
        <dbReference type="Proteomes" id="UP000056255"/>
    </source>
</evidence>
<evidence type="ECO:0000313" key="7">
    <source>
        <dbReference type="Proteomes" id="UP000029084"/>
    </source>
</evidence>
<reference evidence="6 8" key="3">
    <citation type="submission" date="2015-07" db="EMBL/GenBank/DDBJ databases">
        <title>Physiological, transcriptional responses and genome re-sequencing of acid resistant extremely thermoacidophilic Metallosphaera sedula SARC-M1.</title>
        <authorList>
            <person name="Ai C."/>
            <person name="McCarthy S."/>
            <person name="Eckrich V."/>
            <person name="Rudrappa D."/>
            <person name="Qiu G."/>
            <person name="Blum P."/>
        </authorList>
    </citation>
    <scope>NUCLEOTIDE SEQUENCE [LARGE SCALE GENOMIC DNA]</scope>
    <source>
        <strain evidence="6 8">SARC-M1</strain>
    </source>
</reference>
<dbReference type="Proteomes" id="UP000062475">
    <property type="component" value="Chromosome"/>
</dbReference>
<dbReference type="EMBL" id="CP012175">
    <property type="protein sequence ID" value="AKV81304.1"/>
    <property type="molecule type" value="Genomic_DNA"/>
</dbReference>
<dbReference type="OrthoDB" id="34438at2157"/>
<dbReference type="Proteomes" id="UP000029084">
    <property type="component" value="Chromosome"/>
</dbReference>
<dbReference type="Proteomes" id="UP000056255">
    <property type="component" value="Chromosome"/>
</dbReference>
<name>A0A088E6T3_9CREN</name>
<proteinExistence type="predicted"/>
<gene>
    <name evidence="1" type="ORF">HA72_1574</name>
    <name evidence="2" type="ORF">MsedA_1596</name>
    <name evidence="3" type="ORF">MsedB_1598</name>
    <name evidence="4" type="ORF">MsedC_1596</name>
    <name evidence="5" type="ORF">MsedD_1597</name>
    <name evidence="6" type="ORF">MsedE_1600</name>
</gene>
<dbReference type="EMBL" id="CP012172">
    <property type="protein sequence ID" value="AKV74569.1"/>
    <property type="molecule type" value="Genomic_DNA"/>
</dbReference>
<accession>A0A088E6T3</accession>
<protein>
    <submittedName>
        <fullName evidence="1">Uncharacterized protein</fullName>
    </submittedName>
</protein>
<evidence type="ECO:0000313" key="12">
    <source>
        <dbReference type="Proteomes" id="UP000068832"/>
    </source>
</evidence>
<evidence type="ECO:0000313" key="2">
    <source>
        <dbReference type="EMBL" id="AKV74569.1"/>
    </source>
</evidence>
<dbReference type="OMA" id="YTEMMEL"/>
<dbReference type="AlphaFoldDB" id="A0A088E6T3"/>
<dbReference type="EMBL" id="CP012173">
    <property type="protein sequence ID" value="AKV76808.1"/>
    <property type="molecule type" value="Genomic_DNA"/>
</dbReference>
<sequence length="204" mass="23238">MDFLDKKHRTVLVAIAKEGYGGVSIDQLFTTLSPFLSRDSIVKLIEDLYFSQYVLVVRDSGEIRYIASKNVRNAMISLEFQRYRLTKFLESLKSLGSTQERPKPEEISNLVEKGLRIVSTGYIQLLSEVPELTIPEYTEMMELLSKELFGKLIQTLEKETSNDELEKLVELIGKYRGEKDAEVIKNLMSLTAKQNQSQSGSSKT</sequence>
<evidence type="ECO:0000313" key="10">
    <source>
        <dbReference type="Proteomes" id="UP000062398"/>
    </source>
</evidence>
<dbReference type="EMBL" id="CP012176">
    <property type="protein sequence ID" value="AKV83541.1"/>
    <property type="molecule type" value="Genomic_DNA"/>
</dbReference>
<dbReference type="EMBL" id="CP012174">
    <property type="protein sequence ID" value="AKV79059.1"/>
    <property type="molecule type" value="Genomic_DNA"/>
</dbReference>
<reference evidence="1 7" key="1">
    <citation type="journal article" date="2014" name="J. Bacteriol.">
        <title>Role of an Archaeal PitA Transporter in the Copper and Arsenic Resistance of Metallosphaera sedula, an Extreme Thermoacidophile.</title>
        <authorList>
            <person name="McCarthy S."/>
            <person name="Ai C."/>
            <person name="Wheaton G."/>
            <person name="Tevatia R."/>
            <person name="Eckrich V."/>
            <person name="Kelly R."/>
            <person name="Blum P."/>
        </authorList>
    </citation>
    <scope>NUCLEOTIDE SEQUENCE [LARGE SCALE GENOMIC DNA]</scope>
    <source>
        <strain evidence="1 7">CuR1</strain>
    </source>
</reference>
<evidence type="ECO:0000313" key="6">
    <source>
        <dbReference type="EMBL" id="AKV83541.1"/>
    </source>
</evidence>
<evidence type="ECO:0000313" key="1">
    <source>
        <dbReference type="EMBL" id="AIM27713.1"/>
    </source>
</evidence>